<dbReference type="SUPFAM" id="SSF53271">
    <property type="entry name" value="PRTase-like"/>
    <property type="match status" value="1"/>
</dbReference>
<evidence type="ECO:0000313" key="12">
    <source>
        <dbReference type="Proteomes" id="UP000248817"/>
    </source>
</evidence>
<evidence type="ECO:0000313" key="11">
    <source>
        <dbReference type="EMBL" id="PYI35392.1"/>
    </source>
</evidence>
<feature type="domain" description="Phosphoribosyltransferase" evidence="10">
    <location>
        <begin position="27"/>
        <end position="229"/>
    </location>
</feature>
<evidence type="ECO:0000256" key="5">
    <source>
        <dbReference type="ARBA" id="ARBA00022533"/>
    </source>
</evidence>
<keyword evidence="9" id="KW-0342">GTP-binding</keyword>
<evidence type="ECO:0000256" key="2">
    <source>
        <dbReference type="ARBA" id="ARBA00005180"/>
    </source>
</evidence>
<evidence type="ECO:0000256" key="3">
    <source>
        <dbReference type="ARBA" id="ARBA00009516"/>
    </source>
</evidence>
<dbReference type="GO" id="GO:0005525">
    <property type="term" value="F:GTP binding"/>
    <property type="evidence" value="ECO:0007669"/>
    <property type="project" value="UniProtKB-KW"/>
</dbReference>
<keyword evidence="5" id="KW-0021">Allosteric enzyme</keyword>
<dbReference type="AlphaFoldDB" id="A0A2V5IJC8"/>
<accession>A0A2V5IJC8</accession>
<keyword evidence="8" id="KW-0547">Nucleotide-binding</keyword>
<keyword evidence="12" id="KW-1185">Reference proteome</keyword>
<protein>
    <recommendedName>
        <fullName evidence="4">uracil phosphoribosyltransferase</fullName>
        <ecNumber evidence="4">2.4.2.9</ecNumber>
    </recommendedName>
</protein>
<keyword evidence="7" id="KW-0808">Transferase</keyword>
<dbReference type="EC" id="2.4.2.9" evidence="4"/>
<dbReference type="InterPro" id="IPR000836">
    <property type="entry name" value="PRTase_dom"/>
</dbReference>
<dbReference type="Proteomes" id="UP000248817">
    <property type="component" value="Unassembled WGS sequence"/>
</dbReference>
<comment type="cofactor">
    <cofactor evidence="1">
        <name>Mg(2+)</name>
        <dbReference type="ChEBI" id="CHEBI:18420"/>
    </cofactor>
</comment>
<keyword evidence="6" id="KW-0328">Glycosyltransferase</keyword>
<evidence type="ECO:0000256" key="9">
    <source>
        <dbReference type="ARBA" id="ARBA00023134"/>
    </source>
</evidence>
<organism evidence="11 12">
    <name type="scientific">Aspergillus indologenus CBS 114.80</name>
    <dbReference type="NCBI Taxonomy" id="1450541"/>
    <lineage>
        <taxon>Eukaryota</taxon>
        <taxon>Fungi</taxon>
        <taxon>Dikarya</taxon>
        <taxon>Ascomycota</taxon>
        <taxon>Pezizomycotina</taxon>
        <taxon>Eurotiomycetes</taxon>
        <taxon>Eurotiomycetidae</taxon>
        <taxon>Eurotiales</taxon>
        <taxon>Aspergillaceae</taxon>
        <taxon>Aspergillus</taxon>
        <taxon>Aspergillus subgen. Circumdati</taxon>
    </lineage>
</organism>
<dbReference type="Pfam" id="PF14681">
    <property type="entry name" value="UPRTase"/>
    <property type="match status" value="1"/>
</dbReference>
<evidence type="ECO:0000256" key="7">
    <source>
        <dbReference type="ARBA" id="ARBA00022679"/>
    </source>
</evidence>
<evidence type="ECO:0000259" key="10">
    <source>
        <dbReference type="Pfam" id="PF14681"/>
    </source>
</evidence>
<dbReference type="CDD" id="cd06223">
    <property type="entry name" value="PRTases_typeI"/>
    <property type="match status" value="1"/>
</dbReference>
<dbReference type="NCBIfam" id="NF001097">
    <property type="entry name" value="PRK00129.1"/>
    <property type="match status" value="1"/>
</dbReference>
<gene>
    <name evidence="11" type="ORF">BP00DRAFT_363223</name>
</gene>
<comment type="similarity">
    <text evidence="3">Belongs to the UPRTase family.</text>
</comment>
<evidence type="ECO:0000256" key="1">
    <source>
        <dbReference type="ARBA" id="ARBA00001946"/>
    </source>
</evidence>
<dbReference type="GO" id="GO:0004845">
    <property type="term" value="F:uracil phosphoribosyltransferase activity"/>
    <property type="evidence" value="ECO:0007669"/>
    <property type="project" value="UniProtKB-EC"/>
</dbReference>
<evidence type="ECO:0000256" key="4">
    <source>
        <dbReference type="ARBA" id="ARBA00011894"/>
    </source>
</evidence>
<dbReference type="FunFam" id="3.40.50.2020:FF:000023">
    <property type="entry name" value="Probable uracil phosphoribosyltransferase"/>
    <property type="match status" value="1"/>
</dbReference>
<name>A0A2V5IJC8_9EURO</name>
<evidence type="ECO:0000256" key="8">
    <source>
        <dbReference type="ARBA" id="ARBA00022741"/>
    </source>
</evidence>
<reference evidence="11 12" key="1">
    <citation type="submission" date="2018-02" db="EMBL/GenBank/DDBJ databases">
        <title>The genomes of Aspergillus section Nigri reveals drivers in fungal speciation.</title>
        <authorList>
            <consortium name="DOE Joint Genome Institute"/>
            <person name="Vesth T.C."/>
            <person name="Nybo J."/>
            <person name="Theobald S."/>
            <person name="Brandl J."/>
            <person name="Frisvad J.C."/>
            <person name="Nielsen K.F."/>
            <person name="Lyhne E.K."/>
            <person name="Kogle M.E."/>
            <person name="Kuo A."/>
            <person name="Riley R."/>
            <person name="Clum A."/>
            <person name="Nolan M."/>
            <person name="Lipzen A."/>
            <person name="Salamov A."/>
            <person name="Henrissat B."/>
            <person name="Wiebenga A."/>
            <person name="De vries R.P."/>
            <person name="Grigoriev I.V."/>
            <person name="Mortensen U.H."/>
            <person name="Andersen M.R."/>
            <person name="Baker S.E."/>
        </authorList>
    </citation>
    <scope>NUCLEOTIDE SEQUENCE [LARGE SCALE GENOMIC DNA]</scope>
    <source>
        <strain evidence="11 12">CBS 114.80</strain>
    </source>
</reference>
<dbReference type="Gene3D" id="3.40.50.2020">
    <property type="match status" value="1"/>
</dbReference>
<comment type="pathway">
    <text evidence="2">Pyrimidine metabolism; UMP biosynthesis via salvage pathway; UMP from uracil: step 1/1.</text>
</comment>
<dbReference type="InterPro" id="IPR029057">
    <property type="entry name" value="PRTase-like"/>
</dbReference>
<evidence type="ECO:0000256" key="6">
    <source>
        <dbReference type="ARBA" id="ARBA00022676"/>
    </source>
</evidence>
<dbReference type="GO" id="GO:0008655">
    <property type="term" value="P:pyrimidine-containing compound salvage"/>
    <property type="evidence" value="ECO:0007669"/>
    <property type="project" value="UniProtKB-ARBA"/>
</dbReference>
<proteinExistence type="inferred from homology"/>
<dbReference type="EMBL" id="KZ825470">
    <property type="protein sequence ID" value="PYI35392.1"/>
    <property type="molecule type" value="Genomic_DNA"/>
</dbReference>
<sequence length="230" mass="24690">MSAPTAGTTPALPTTTPMDHVTVLEQDRSLLSLMTIIRDVNTDDRAFVSAVEKVVHRLISSALNHVPAEEHTVTTPLNTTYQGLRFTKGVCGVSILRAGASMEQVLRDTWTGRLSFGKLLIQRDEETSIAKSYYSKLPAGICNDVVLLLEPMLATGGSVIKAVETLTEHGVPEESIVLVNVVSSKKGLDVITGRFPALKIVSAAVDADLTAQNYISPGLGDFGDRYYGTC</sequence>